<proteinExistence type="predicted"/>
<dbReference type="RefSeq" id="XP_059600762.1">
    <property type="nucleotide sequence ID" value="XM_059747877.1"/>
</dbReference>
<name>A0AAJ8BN65_ASPNG</name>
<reference evidence="1" key="2">
    <citation type="submission" date="2025-08" db="UniProtKB">
        <authorList>
            <consortium name="RefSeq"/>
        </authorList>
    </citation>
    <scope>IDENTIFICATION</scope>
</reference>
<dbReference type="GeneID" id="84591111"/>
<reference evidence="1" key="1">
    <citation type="submission" date="2025-02" db="EMBL/GenBank/DDBJ databases">
        <authorList>
            <consortium name="NCBI Genome Project"/>
        </authorList>
    </citation>
    <scope>NUCLEOTIDE SEQUENCE</scope>
</reference>
<dbReference type="AlphaFoldDB" id="A0AAJ8BN65"/>
<gene>
    <name evidence="1" type="ORF">An05g00840</name>
</gene>
<protein>
    <submittedName>
        <fullName evidence="1">Uncharacterized protein</fullName>
    </submittedName>
</protein>
<organism evidence="1">
    <name type="scientific">Aspergillus niger</name>
    <dbReference type="NCBI Taxonomy" id="5061"/>
    <lineage>
        <taxon>Eukaryota</taxon>
        <taxon>Fungi</taxon>
        <taxon>Dikarya</taxon>
        <taxon>Ascomycota</taxon>
        <taxon>Pezizomycotina</taxon>
        <taxon>Eurotiomycetes</taxon>
        <taxon>Eurotiomycetidae</taxon>
        <taxon>Eurotiales</taxon>
        <taxon>Aspergillaceae</taxon>
        <taxon>Aspergillus</taxon>
        <taxon>Aspergillus subgen. Circumdati</taxon>
    </lineage>
</organism>
<accession>A0AAJ8BN65</accession>
<dbReference type="KEGG" id="ang:An05g00840"/>
<evidence type="ECO:0000313" key="1">
    <source>
        <dbReference type="RefSeq" id="XP_059600762.1"/>
    </source>
</evidence>
<dbReference type="VEuPathDB" id="FungiDB:An05g00840"/>
<sequence length="136" mass="15040">MLLQIRLGGRHTPLQIAAAMLPLKDICTIHKLSKRVVYVGAQNRLSLDLRNRPQLAGERVIYDVIAAGSQPPTVEIHFYYDCRQLTGKPDAERSRWHGLVRKRTNENHGILSLCSGPYGRNAGSRSSLLGGASDPL</sequence>